<dbReference type="SMART" id="SM00014">
    <property type="entry name" value="acidPPc"/>
    <property type="match status" value="1"/>
</dbReference>
<feature type="transmembrane region" description="Helical" evidence="1">
    <location>
        <begin position="188"/>
        <end position="206"/>
    </location>
</feature>
<feature type="transmembrane region" description="Helical" evidence="1">
    <location>
        <begin position="5"/>
        <end position="26"/>
    </location>
</feature>
<dbReference type="SUPFAM" id="SSF48317">
    <property type="entry name" value="Acid phosphatase/Vanadium-dependent haloperoxidase"/>
    <property type="match status" value="1"/>
</dbReference>
<keyword evidence="1" id="KW-0472">Membrane</keyword>
<dbReference type="Pfam" id="PF01569">
    <property type="entry name" value="PAP2"/>
    <property type="match status" value="1"/>
</dbReference>
<name>A0ABR8MSA9_9BACL</name>
<sequence length="212" mass="22415">MERRVWIGGGAFAICALLFGGIVLALPDAGPLTIDREAAEAVQSLAGQQGEKLWKAVTNLGSSVVIVAAALLYGIWFGIHRRTWAALYIPAAGVVAYVCNQLLKSWVDRPRPAGAWGIEVDGSSFPSGNAMLAMAVYGTITASFVLYALAGRTAKWIASTIGIIGIACVGFSRLFFGVHYLSDIAAGYAAGALVMLIALHMVNYTLNRKHSV</sequence>
<dbReference type="EMBL" id="JACXZA010000002">
    <property type="protein sequence ID" value="MBD3918875.1"/>
    <property type="molecule type" value="Genomic_DNA"/>
</dbReference>
<dbReference type="PANTHER" id="PTHR14969:SF13">
    <property type="entry name" value="AT30094P"/>
    <property type="match status" value="1"/>
</dbReference>
<feature type="transmembrane region" description="Helical" evidence="1">
    <location>
        <begin position="86"/>
        <end position="103"/>
    </location>
</feature>
<evidence type="ECO:0000259" key="2">
    <source>
        <dbReference type="SMART" id="SM00014"/>
    </source>
</evidence>
<dbReference type="InterPro" id="IPR000326">
    <property type="entry name" value="PAP2/HPO"/>
</dbReference>
<dbReference type="Proteomes" id="UP000609346">
    <property type="component" value="Unassembled WGS sequence"/>
</dbReference>
<proteinExistence type="predicted"/>
<keyword evidence="1" id="KW-1133">Transmembrane helix</keyword>
<evidence type="ECO:0000313" key="3">
    <source>
        <dbReference type="EMBL" id="MBD3918875.1"/>
    </source>
</evidence>
<dbReference type="RefSeq" id="WP_191203168.1">
    <property type="nucleotide sequence ID" value="NZ_JACXZA010000002.1"/>
</dbReference>
<dbReference type="PANTHER" id="PTHR14969">
    <property type="entry name" value="SPHINGOSINE-1-PHOSPHATE PHOSPHOHYDROLASE"/>
    <property type="match status" value="1"/>
</dbReference>
<accession>A0ABR8MSA9</accession>
<gene>
    <name evidence="3" type="ORF">H8B09_08940</name>
</gene>
<keyword evidence="1" id="KW-0812">Transmembrane</keyword>
<evidence type="ECO:0000256" key="1">
    <source>
        <dbReference type="SAM" id="Phobius"/>
    </source>
</evidence>
<organism evidence="3 4">
    <name type="scientific">Paenibacillus terricola</name>
    <dbReference type="NCBI Taxonomy" id="2763503"/>
    <lineage>
        <taxon>Bacteria</taxon>
        <taxon>Bacillati</taxon>
        <taxon>Bacillota</taxon>
        <taxon>Bacilli</taxon>
        <taxon>Bacillales</taxon>
        <taxon>Paenibacillaceae</taxon>
        <taxon>Paenibacillus</taxon>
    </lineage>
</organism>
<dbReference type="CDD" id="cd03392">
    <property type="entry name" value="PAP2_like_2"/>
    <property type="match status" value="1"/>
</dbReference>
<dbReference type="Gene3D" id="1.20.144.10">
    <property type="entry name" value="Phosphatidic acid phosphatase type 2/haloperoxidase"/>
    <property type="match status" value="2"/>
</dbReference>
<feature type="transmembrane region" description="Helical" evidence="1">
    <location>
        <begin position="156"/>
        <end position="176"/>
    </location>
</feature>
<reference evidence="3 4" key="1">
    <citation type="submission" date="2020-09" db="EMBL/GenBank/DDBJ databases">
        <title>Paenibacillus sp. strain PR3 16S rRNA gene Genome sequencing and assembly.</title>
        <authorList>
            <person name="Kim J."/>
        </authorList>
    </citation>
    <scope>NUCLEOTIDE SEQUENCE [LARGE SCALE GENOMIC DNA]</scope>
    <source>
        <strain evidence="3 4">PR3</strain>
    </source>
</reference>
<evidence type="ECO:0000313" key="4">
    <source>
        <dbReference type="Proteomes" id="UP000609346"/>
    </source>
</evidence>
<keyword evidence="4" id="KW-1185">Reference proteome</keyword>
<feature type="transmembrane region" description="Helical" evidence="1">
    <location>
        <begin position="130"/>
        <end position="149"/>
    </location>
</feature>
<dbReference type="InterPro" id="IPR036938">
    <property type="entry name" value="PAP2/HPO_sf"/>
</dbReference>
<comment type="caution">
    <text evidence="3">The sequence shown here is derived from an EMBL/GenBank/DDBJ whole genome shotgun (WGS) entry which is preliminary data.</text>
</comment>
<feature type="domain" description="Phosphatidic acid phosphatase type 2/haloperoxidase" evidence="2">
    <location>
        <begin position="85"/>
        <end position="199"/>
    </location>
</feature>
<protein>
    <submittedName>
        <fullName evidence="3">Phosphatase PAP2 family protein</fullName>
    </submittedName>
</protein>
<feature type="transmembrane region" description="Helical" evidence="1">
    <location>
        <begin position="60"/>
        <end position="79"/>
    </location>
</feature>